<evidence type="ECO:0000313" key="2">
    <source>
        <dbReference type="Proteomes" id="UP000178509"/>
    </source>
</evidence>
<dbReference type="InterPro" id="IPR043129">
    <property type="entry name" value="ATPase_NBD"/>
</dbReference>
<dbReference type="Pfam" id="PF11104">
    <property type="entry name" value="PilM_2"/>
    <property type="match status" value="1"/>
</dbReference>
<dbReference type="Proteomes" id="UP000178509">
    <property type="component" value="Unassembled WGS sequence"/>
</dbReference>
<reference evidence="1 2" key="1">
    <citation type="journal article" date="2016" name="Nat. Commun.">
        <title>Thousands of microbial genomes shed light on interconnected biogeochemical processes in an aquifer system.</title>
        <authorList>
            <person name="Anantharaman K."/>
            <person name="Brown C.T."/>
            <person name="Hug L.A."/>
            <person name="Sharon I."/>
            <person name="Castelle C.J."/>
            <person name="Probst A.J."/>
            <person name="Thomas B.C."/>
            <person name="Singh A."/>
            <person name="Wilkins M.J."/>
            <person name="Karaoz U."/>
            <person name="Brodie E.L."/>
            <person name="Williams K.H."/>
            <person name="Hubbard S.S."/>
            <person name="Banfield J.F."/>
        </authorList>
    </citation>
    <scope>NUCLEOTIDE SEQUENCE [LARGE SCALE GENOMIC DNA]</scope>
</reference>
<name>A0A1G2HJV6_9BACT</name>
<dbReference type="PANTHER" id="PTHR32432">
    <property type="entry name" value="CELL DIVISION PROTEIN FTSA-RELATED"/>
    <property type="match status" value="1"/>
</dbReference>
<dbReference type="Gene3D" id="3.30.420.40">
    <property type="match status" value="2"/>
</dbReference>
<comment type="caution">
    <text evidence="1">The sequence shown here is derived from an EMBL/GenBank/DDBJ whole genome shotgun (WGS) entry which is preliminary data.</text>
</comment>
<evidence type="ECO:0000313" key="1">
    <source>
        <dbReference type="EMBL" id="OGZ62501.1"/>
    </source>
</evidence>
<protein>
    <recommendedName>
        <fullName evidence="3">SHS2 domain-containing protein</fullName>
    </recommendedName>
</protein>
<dbReference type="AlphaFoldDB" id="A0A1G2HJV6"/>
<dbReference type="InterPro" id="IPR005883">
    <property type="entry name" value="PilM"/>
</dbReference>
<dbReference type="EMBL" id="MHOJ01000019">
    <property type="protein sequence ID" value="OGZ62501.1"/>
    <property type="molecule type" value="Genomic_DNA"/>
</dbReference>
<gene>
    <name evidence="1" type="ORF">A3H51_01605</name>
</gene>
<dbReference type="InterPro" id="IPR050696">
    <property type="entry name" value="FtsA/MreB"/>
</dbReference>
<dbReference type="SUPFAM" id="SSF53067">
    <property type="entry name" value="Actin-like ATPase domain"/>
    <property type="match status" value="2"/>
</dbReference>
<feature type="non-terminal residue" evidence="1">
    <location>
        <position position="1"/>
    </location>
</feature>
<dbReference type="CDD" id="cd24049">
    <property type="entry name" value="ASKHA_NBD_PilM"/>
    <property type="match status" value="1"/>
</dbReference>
<organism evidence="1 2">
    <name type="scientific">Candidatus Spechtbacteria bacterium RIFCSPLOWO2_02_FULL_38_8</name>
    <dbReference type="NCBI Taxonomy" id="1802164"/>
    <lineage>
        <taxon>Bacteria</taxon>
        <taxon>Candidatus Spechtiibacteriota</taxon>
    </lineage>
</organism>
<sequence>EQVFLKSVTMPQISAEELGSSILVEAERSMPIDIESAYLDYHIIKSDEGNGNMEVLLAASPKKEVDAFIEVVECAGLTPIIAEPEIAAIARSVILTQDAKTAAVIVEIGANRTRLIGFDNNSVISTGSVNFSADLINQLMAEKLKIDIKEAKKIKWDKNLFEDSKYGSTAKLVLEKPLDVVIKEIKNNIDAWQTELQNNDGGFSPKKVIISGGGANIPTLVEKLQTALKIPVEKAKPLISIFGKETEKSPMKEHLSLSFSAVIGLAIRGAILDSPEVYKNFD</sequence>
<accession>A0A1G2HJV6</accession>
<dbReference type="Gene3D" id="3.30.1490.300">
    <property type="match status" value="1"/>
</dbReference>
<proteinExistence type="predicted"/>
<dbReference type="STRING" id="1802164.A3H51_01605"/>
<evidence type="ECO:0008006" key="3">
    <source>
        <dbReference type="Google" id="ProtNLM"/>
    </source>
</evidence>
<dbReference type="PANTHER" id="PTHR32432:SF3">
    <property type="entry name" value="ETHANOLAMINE UTILIZATION PROTEIN EUTJ"/>
    <property type="match status" value="1"/>
</dbReference>